<evidence type="ECO:0000313" key="5">
    <source>
        <dbReference type="Proteomes" id="UP001237642"/>
    </source>
</evidence>
<dbReference type="Pfam" id="PF05266">
    <property type="entry name" value="DUF724"/>
    <property type="match status" value="1"/>
</dbReference>
<proteinExistence type="predicted"/>
<evidence type="ECO:0000313" key="4">
    <source>
        <dbReference type="EMBL" id="KAK1356804.1"/>
    </source>
</evidence>
<sequence>MNEVSVGKQGNESSKRGGKRTLDIESGSPSQGAKILQVKEAETSTILLPDDEPLSMWLEALKTADATKVDGKDTLVKEAETPMVPLPLNMSDDEPLSMWIEARKTADATSTKQGRSVEPKCTTDCSQDIVIWSSQCNDHILPFAKSSSLWKSIESMQVFRLFPQNPHFKCLFRKKESSREGEAIALMVNFVNAVEMMSTLRPDDPRNTLEDTLEFLHELEDNGFDVDVVRDRVEQLLLTKDKREELEAKAKEGTDQIEQEKVEDLDNHIRLLREELALALSTKAQKDSIVAQLESAVNDINDRIRNVDLEFKALVAAPWQVGDDNSVTYRE</sequence>
<dbReference type="Proteomes" id="UP001237642">
    <property type="component" value="Unassembled WGS sequence"/>
</dbReference>
<dbReference type="AlphaFoldDB" id="A0AAD8GZ01"/>
<organism evidence="4 5">
    <name type="scientific">Heracleum sosnowskyi</name>
    <dbReference type="NCBI Taxonomy" id="360622"/>
    <lineage>
        <taxon>Eukaryota</taxon>
        <taxon>Viridiplantae</taxon>
        <taxon>Streptophyta</taxon>
        <taxon>Embryophyta</taxon>
        <taxon>Tracheophyta</taxon>
        <taxon>Spermatophyta</taxon>
        <taxon>Magnoliopsida</taxon>
        <taxon>eudicotyledons</taxon>
        <taxon>Gunneridae</taxon>
        <taxon>Pentapetalae</taxon>
        <taxon>asterids</taxon>
        <taxon>campanulids</taxon>
        <taxon>Apiales</taxon>
        <taxon>Apiaceae</taxon>
        <taxon>Apioideae</taxon>
        <taxon>apioid superclade</taxon>
        <taxon>Tordylieae</taxon>
        <taxon>Tordyliinae</taxon>
        <taxon>Heracleum</taxon>
    </lineage>
</organism>
<keyword evidence="2" id="KW-0341">Growth regulation</keyword>
<evidence type="ECO:0000256" key="1">
    <source>
        <dbReference type="ARBA" id="ARBA00022448"/>
    </source>
</evidence>
<feature type="region of interest" description="Disordered" evidence="3">
    <location>
        <begin position="1"/>
        <end position="35"/>
    </location>
</feature>
<accession>A0AAD8GZ01</accession>
<comment type="caution">
    <text evidence="4">The sequence shown here is derived from an EMBL/GenBank/DDBJ whole genome shotgun (WGS) entry which is preliminary data.</text>
</comment>
<name>A0AAD8GZ01_9APIA</name>
<evidence type="ECO:0000256" key="2">
    <source>
        <dbReference type="ARBA" id="ARBA00022604"/>
    </source>
</evidence>
<keyword evidence="5" id="KW-1185">Reference proteome</keyword>
<reference evidence="4" key="1">
    <citation type="submission" date="2023-02" db="EMBL/GenBank/DDBJ databases">
        <title>Genome of toxic invasive species Heracleum sosnowskyi carries increased number of genes despite the absence of recent whole-genome duplications.</title>
        <authorList>
            <person name="Schelkunov M."/>
            <person name="Shtratnikova V."/>
            <person name="Makarenko M."/>
            <person name="Klepikova A."/>
            <person name="Omelchenko D."/>
            <person name="Novikova G."/>
            <person name="Obukhova E."/>
            <person name="Bogdanov V."/>
            <person name="Penin A."/>
            <person name="Logacheva M."/>
        </authorList>
    </citation>
    <scope>NUCLEOTIDE SEQUENCE</scope>
    <source>
        <strain evidence="4">Hsosn_3</strain>
        <tissue evidence="4">Leaf</tissue>
    </source>
</reference>
<evidence type="ECO:0000256" key="3">
    <source>
        <dbReference type="SAM" id="MobiDB-lite"/>
    </source>
</evidence>
<reference evidence="4" key="2">
    <citation type="submission" date="2023-05" db="EMBL/GenBank/DDBJ databases">
        <authorList>
            <person name="Schelkunov M.I."/>
        </authorList>
    </citation>
    <scope>NUCLEOTIDE SEQUENCE</scope>
    <source>
        <strain evidence="4">Hsosn_3</strain>
        <tissue evidence="4">Leaf</tissue>
    </source>
</reference>
<keyword evidence="1" id="KW-0813">Transport</keyword>
<gene>
    <name evidence="4" type="ORF">POM88_050060</name>
</gene>
<dbReference type="InterPro" id="IPR007930">
    <property type="entry name" value="DUF724"/>
</dbReference>
<dbReference type="EMBL" id="JAUIZM010000011">
    <property type="protein sequence ID" value="KAK1356804.1"/>
    <property type="molecule type" value="Genomic_DNA"/>
</dbReference>
<protein>
    <submittedName>
        <fullName evidence="4">Uncharacterized protein</fullName>
    </submittedName>
</protein>